<dbReference type="Gene3D" id="3.30.300.20">
    <property type="match status" value="1"/>
</dbReference>
<comment type="caution">
    <text evidence="1">The sequence shown here is derived from an EMBL/GenBank/DDBJ whole genome shotgun (WGS) entry which is preliminary data.</text>
</comment>
<dbReference type="EMBL" id="SJPM01000018">
    <property type="protein sequence ID" value="TWT89376.1"/>
    <property type="molecule type" value="Genomic_DNA"/>
</dbReference>
<name>A0A5C5ZQA0_9BACT</name>
<dbReference type="Pfam" id="PF02566">
    <property type="entry name" value="OsmC"/>
    <property type="match status" value="1"/>
</dbReference>
<gene>
    <name evidence="1" type="ORF">Pla100_55390</name>
</gene>
<dbReference type="PANTHER" id="PTHR39624:SF2">
    <property type="entry name" value="OSMC-LIKE PROTEIN"/>
    <property type="match status" value="1"/>
</dbReference>
<evidence type="ECO:0000313" key="1">
    <source>
        <dbReference type="EMBL" id="TWT89376.1"/>
    </source>
</evidence>
<proteinExistence type="predicted"/>
<dbReference type="SUPFAM" id="SSF82784">
    <property type="entry name" value="OsmC-like"/>
    <property type="match status" value="1"/>
</dbReference>
<dbReference type="OrthoDB" id="290036at2"/>
<dbReference type="InterPro" id="IPR036102">
    <property type="entry name" value="OsmC/Ohrsf"/>
</dbReference>
<dbReference type="RefSeq" id="WP_146581740.1">
    <property type="nucleotide sequence ID" value="NZ_SJPM01000018.1"/>
</dbReference>
<keyword evidence="2" id="KW-1185">Reference proteome</keyword>
<evidence type="ECO:0000313" key="2">
    <source>
        <dbReference type="Proteomes" id="UP000316213"/>
    </source>
</evidence>
<dbReference type="InterPro" id="IPR015946">
    <property type="entry name" value="KH_dom-like_a/b"/>
</dbReference>
<sequence length="139" mass="14483">MSVELTALYNGKLHCTATHGPSGKTLTTDAPVDNGGSGSAFSPTDLVATALGTCVLTILGLVAQRHELDLAGTTVHVTKEMVQTPIRRIGSLVTTVTFPSGLRLDAAMRARLQAAAEHCPVHQSLHPDIHAPIELVGGE</sequence>
<dbReference type="PANTHER" id="PTHR39624">
    <property type="entry name" value="PROTEIN INVOLVED IN RIMO-MEDIATED BETA-METHYLTHIOLATION OF RIBOSOMAL PROTEIN S12 YCAO"/>
    <property type="match status" value="1"/>
</dbReference>
<dbReference type="InterPro" id="IPR003718">
    <property type="entry name" value="OsmC/Ohr_fam"/>
</dbReference>
<accession>A0A5C5ZQA0</accession>
<protein>
    <submittedName>
        <fullName evidence="1">OsmC-like protein</fullName>
    </submittedName>
</protein>
<organism evidence="1 2">
    <name type="scientific">Neorhodopirellula pilleata</name>
    <dbReference type="NCBI Taxonomy" id="2714738"/>
    <lineage>
        <taxon>Bacteria</taxon>
        <taxon>Pseudomonadati</taxon>
        <taxon>Planctomycetota</taxon>
        <taxon>Planctomycetia</taxon>
        <taxon>Pirellulales</taxon>
        <taxon>Pirellulaceae</taxon>
        <taxon>Neorhodopirellula</taxon>
    </lineage>
</organism>
<dbReference type="AlphaFoldDB" id="A0A5C5ZQA0"/>
<dbReference type="Proteomes" id="UP000316213">
    <property type="component" value="Unassembled WGS sequence"/>
</dbReference>
<reference evidence="1 2" key="1">
    <citation type="submission" date="2019-02" db="EMBL/GenBank/DDBJ databases">
        <title>Deep-cultivation of Planctomycetes and their phenomic and genomic characterization uncovers novel biology.</title>
        <authorList>
            <person name="Wiegand S."/>
            <person name="Jogler M."/>
            <person name="Boedeker C."/>
            <person name="Pinto D."/>
            <person name="Vollmers J."/>
            <person name="Rivas-Marin E."/>
            <person name="Kohn T."/>
            <person name="Peeters S.H."/>
            <person name="Heuer A."/>
            <person name="Rast P."/>
            <person name="Oberbeckmann S."/>
            <person name="Bunk B."/>
            <person name="Jeske O."/>
            <person name="Meyerdierks A."/>
            <person name="Storesund J.E."/>
            <person name="Kallscheuer N."/>
            <person name="Luecker S."/>
            <person name="Lage O.M."/>
            <person name="Pohl T."/>
            <person name="Merkel B.J."/>
            <person name="Hornburger P."/>
            <person name="Mueller R.-W."/>
            <person name="Bruemmer F."/>
            <person name="Labrenz M."/>
            <person name="Spormann A.M."/>
            <person name="Op Den Camp H."/>
            <person name="Overmann J."/>
            <person name="Amann R."/>
            <person name="Jetten M.S.M."/>
            <person name="Mascher T."/>
            <person name="Medema M.H."/>
            <person name="Devos D.P."/>
            <person name="Kaster A.-K."/>
            <person name="Ovreas L."/>
            <person name="Rohde M."/>
            <person name="Galperin M.Y."/>
            <person name="Jogler C."/>
        </authorList>
    </citation>
    <scope>NUCLEOTIDE SEQUENCE [LARGE SCALE GENOMIC DNA]</scope>
    <source>
        <strain evidence="1 2">Pla100</strain>
    </source>
</reference>